<dbReference type="NCBIfam" id="TIGR00787">
    <property type="entry name" value="dctP"/>
    <property type="match status" value="1"/>
</dbReference>
<dbReference type="Pfam" id="PF03480">
    <property type="entry name" value="DctP"/>
    <property type="match status" value="1"/>
</dbReference>
<evidence type="ECO:0000313" key="5">
    <source>
        <dbReference type="EMBL" id="MFD1708938.1"/>
    </source>
</evidence>
<comment type="similarity">
    <text evidence="1">Belongs to the bacterial solute-binding protein 7 family.</text>
</comment>
<comment type="caution">
    <text evidence="5">The sequence shown here is derived from an EMBL/GenBank/DDBJ whole genome shotgun (WGS) entry which is preliminary data.</text>
</comment>
<gene>
    <name evidence="5" type="ORF">ACFSCZ_19940</name>
</gene>
<organism evidence="5 6">
    <name type="scientific">Siminovitchia sediminis</name>
    <dbReference type="NCBI Taxonomy" id="1274353"/>
    <lineage>
        <taxon>Bacteria</taxon>
        <taxon>Bacillati</taxon>
        <taxon>Bacillota</taxon>
        <taxon>Bacilli</taxon>
        <taxon>Bacillales</taxon>
        <taxon>Bacillaceae</taxon>
        <taxon>Siminovitchia</taxon>
    </lineage>
</organism>
<dbReference type="PANTHER" id="PTHR33376">
    <property type="match status" value="1"/>
</dbReference>
<dbReference type="InterPro" id="IPR038404">
    <property type="entry name" value="TRAP_DctP_sf"/>
</dbReference>
<evidence type="ECO:0000256" key="1">
    <source>
        <dbReference type="ARBA" id="ARBA00009023"/>
    </source>
</evidence>
<name>A0ABW4KP03_9BACI</name>
<dbReference type="EMBL" id="JBHUEO010000122">
    <property type="protein sequence ID" value="MFD1708938.1"/>
    <property type="molecule type" value="Genomic_DNA"/>
</dbReference>
<evidence type="ECO:0000256" key="2">
    <source>
        <dbReference type="ARBA" id="ARBA00022448"/>
    </source>
</evidence>
<reference evidence="6" key="1">
    <citation type="journal article" date="2019" name="Int. J. Syst. Evol. Microbiol.">
        <title>The Global Catalogue of Microorganisms (GCM) 10K type strain sequencing project: providing services to taxonomists for standard genome sequencing and annotation.</title>
        <authorList>
            <consortium name="The Broad Institute Genomics Platform"/>
            <consortium name="The Broad Institute Genome Sequencing Center for Infectious Disease"/>
            <person name="Wu L."/>
            <person name="Ma J."/>
        </authorList>
    </citation>
    <scope>NUCLEOTIDE SEQUENCE [LARGE SCALE GENOMIC DNA]</scope>
    <source>
        <strain evidence="6">CGMCC 1.12295</strain>
    </source>
</reference>
<sequence length="340" mass="37465">MKIFAKGKILNLLCVIALSFALAACGSSEASNSGSATSDETITLRLGHQANEGVTYFNSAEKFAEEMEERTDGKIKIEVYPAAQLGNEVEMTKEVQQGSLDMVITSTGPLSNFAADFAVFQMPFLFDDVQHVYDSLEGEFGQLLNEKAEEVGMKNLGYIGNGFKSLSNSKRPILNAEDLKGLQMRVNEDPLTTDVYRALGADPTPIAAPEMYTALQQGVAHGYEGDMPAHDNFKIFEVTDYLSEIQMTFSASLILINQDLFDSFEPEIQDIFLELGAKYAKDGTVESEKMEKALFQEAIDSGVEVTRKADGKIDIESLKEAVQPIYEKNSQFDKYISAIE</sequence>
<dbReference type="NCBIfam" id="NF037995">
    <property type="entry name" value="TRAP_S1"/>
    <property type="match status" value="1"/>
</dbReference>
<keyword evidence="3 4" id="KW-0732">Signal</keyword>
<keyword evidence="6" id="KW-1185">Reference proteome</keyword>
<dbReference type="Gene3D" id="3.40.190.170">
    <property type="entry name" value="Bacterial extracellular solute-binding protein, family 7"/>
    <property type="match status" value="1"/>
</dbReference>
<protein>
    <submittedName>
        <fullName evidence="5">TRAP transporter substrate-binding protein</fullName>
    </submittedName>
</protein>
<dbReference type="Proteomes" id="UP001597301">
    <property type="component" value="Unassembled WGS sequence"/>
</dbReference>
<dbReference type="InterPro" id="IPR018389">
    <property type="entry name" value="DctP_fam"/>
</dbReference>
<proteinExistence type="inferred from homology"/>
<feature type="signal peptide" evidence="4">
    <location>
        <begin position="1"/>
        <end position="23"/>
    </location>
</feature>
<dbReference type="PIRSF" id="PIRSF006470">
    <property type="entry name" value="DctB"/>
    <property type="match status" value="1"/>
</dbReference>
<dbReference type="RefSeq" id="WP_380776855.1">
    <property type="nucleotide sequence ID" value="NZ_JBHUEO010000122.1"/>
</dbReference>
<evidence type="ECO:0000256" key="4">
    <source>
        <dbReference type="SAM" id="SignalP"/>
    </source>
</evidence>
<dbReference type="InterPro" id="IPR004682">
    <property type="entry name" value="TRAP_DctP"/>
</dbReference>
<keyword evidence="2" id="KW-0813">Transport</keyword>
<evidence type="ECO:0000256" key="3">
    <source>
        <dbReference type="ARBA" id="ARBA00022729"/>
    </source>
</evidence>
<evidence type="ECO:0000313" key="6">
    <source>
        <dbReference type="Proteomes" id="UP001597301"/>
    </source>
</evidence>
<feature type="chain" id="PRO_5045419033" evidence="4">
    <location>
        <begin position="24"/>
        <end position="340"/>
    </location>
</feature>
<dbReference type="PANTHER" id="PTHR33376:SF7">
    <property type="entry name" value="C4-DICARBOXYLATE-BINDING PROTEIN DCTB"/>
    <property type="match status" value="1"/>
</dbReference>
<accession>A0ABW4KP03</accession>
<dbReference type="PROSITE" id="PS51257">
    <property type="entry name" value="PROKAR_LIPOPROTEIN"/>
    <property type="match status" value="1"/>
</dbReference>